<keyword evidence="6" id="KW-0067">ATP-binding</keyword>
<dbReference type="PROSITE" id="PS50011">
    <property type="entry name" value="PROTEIN_KINASE_DOM"/>
    <property type="match status" value="1"/>
</dbReference>
<dbReference type="SMART" id="SM00369">
    <property type="entry name" value="LRR_TYP"/>
    <property type="match status" value="4"/>
</dbReference>
<evidence type="ECO:0000256" key="2">
    <source>
        <dbReference type="ARBA" id="ARBA00022614"/>
    </source>
</evidence>
<evidence type="ECO:0000259" key="13">
    <source>
        <dbReference type="PROSITE" id="PS50011"/>
    </source>
</evidence>
<comment type="subcellular location">
    <subcellularLocation>
        <location evidence="1">Membrane</location>
    </subcellularLocation>
</comment>
<evidence type="ECO:0000256" key="12">
    <source>
        <dbReference type="SAM" id="SignalP"/>
    </source>
</evidence>
<dbReference type="InterPro" id="IPR001611">
    <property type="entry name" value="Leu-rich_rpt"/>
</dbReference>
<evidence type="ECO:0000313" key="15">
    <source>
        <dbReference type="Proteomes" id="UP001291926"/>
    </source>
</evidence>
<sequence>MLKVFLLLAFLFLNLELVFNLSLPRLSSEAEWRGLLGLRSSLGITAKDWGKKANPCFNWTGIECKNGHVIRINLSGLRRTREGKLNQRFSIDSLQNFRLLSSFNSSGFSLPGSIPEWLGQRLSNLEVLDLSSSSIHGSIPSSLGSLSKLSSLNLSGNSITGTIPPALGKLISLSDLDLSENLLTGQIPSEISSLGNLTNLDMSSNFLSGGIPVEFGSLSSLKILSLSNNSLSGSVPAQLGNLSQLVKLDFGYNSLEGSLLDTFFQRMTRLEYLVLSRNNFDGRLPDALWSMSRLTFLDVSCNNLTGAFPSIIASFNVTSAIFNFSNNFFYRNLNYGIGAFHVIDVSNNYLEGSVPSDVRSNIILSDNCFSNVQNQRNSNSCLEFYTERGLSFGNDSAPEPPLIQPPKTSKRLAFIMIGVFGGIGLIVVLTTGFLLLVKTCNIGSRNVSPVLGGGIEPPPKVSIDFSTLGESFTYEQMLLATSNFSNSNLIRRGHSGDLFRGTLEDGCLVVVKRVDLRVLRKESFMLELDLFNKVTHPRFVPIMGHCIEDENEKILVYKYMPNGDLSNSLYRGEEDMQSLDWITRLKIAIGVAEALSYLHHECNPPVVHRDIQASSILIDDKYEVRLGSLSEICYLEANNNQNMIARLLRTPQTSGKRPSGSSSTCAYDVHCFGKVLLELVTGKLGTSRLNDTDTKQWLESNIPFISINEKELMNKIVDQSLHINDDLLEEVWAVAIVAKSCLNPKASRRPSMRHVLRVLENPFKVVRREYFSSSSSWSWTTAAFFGSWHRSSSDGSNMSSHTNKEIIGGCKRVGSRGSGVNEYSSASHKRLSSDVFPEPVEIQDEERQDD</sequence>
<dbReference type="SUPFAM" id="SSF52058">
    <property type="entry name" value="L domain-like"/>
    <property type="match status" value="1"/>
</dbReference>
<gene>
    <name evidence="14" type="ORF">RD792_000989</name>
</gene>
<keyword evidence="9" id="KW-0325">Glycoprotein</keyword>
<dbReference type="InterPro" id="IPR011009">
    <property type="entry name" value="Kinase-like_dom_sf"/>
</dbReference>
<dbReference type="Proteomes" id="UP001291926">
    <property type="component" value="Unassembled WGS sequence"/>
</dbReference>
<evidence type="ECO:0000256" key="3">
    <source>
        <dbReference type="ARBA" id="ARBA00022692"/>
    </source>
</evidence>
<dbReference type="Pfam" id="PF00560">
    <property type="entry name" value="LRR_1"/>
    <property type="match status" value="5"/>
</dbReference>
<evidence type="ECO:0000256" key="5">
    <source>
        <dbReference type="ARBA" id="ARBA00022741"/>
    </source>
</evidence>
<dbReference type="Gene3D" id="1.10.510.10">
    <property type="entry name" value="Transferase(Phosphotransferase) domain 1"/>
    <property type="match status" value="1"/>
</dbReference>
<keyword evidence="12" id="KW-0732">Signal</keyword>
<keyword evidence="8 11" id="KW-0472">Membrane</keyword>
<reference evidence="14 15" key="1">
    <citation type="journal article" date="2023" name="bioRxiv">
        <title>Genome report: Whole genome sequence and annotation of Penstemon davidsonii.</title>
        <authorList>
            <person name="Ostevik K.L."/>
            <person name="Alabady M."/>
            <person name="Zhang M."/>
            <person name="Rausher M.D."/>
        </authorList>
    </citation>
    <scope>NUCLEOTIDE SEQUENCE [LARGE SCALE GENOMIC DNA]</scope>
    <source>
        <strain evidence="14">DNT005</strain>
        <tissue evidence="14">Whole leaf</tissue>
    </source>
</reference>
<dbReference type="Gene3D" id="3.30.200.20">
    <property type="entry name" value="Phosphorylase Kinase, domain 1"/>
    <property type="match status" value="1"/>
</dbReference>
<proteinExistence type="predicted"/>
<dbReference type="PANTHER" id="PTHR48056">
    <property type="entry name" value="LRR RECEPTOR-LIKE SERINE/THREONINE-PROTEIN KINASE-RELATED"/>
    <property type="match status" value="1"/>
</dbReference>
<organism evidence="14 15">
    <name type="scientific">Penstemon davidsonii</name>
    <dbReference type="NCBI Taxonomy" id="160366"/>
    <lineage>
        <taxon>Eukaryota</taxon>
        <taxon>Viridiplantae</taxon>
        <taxon>Streptophyta</taxon>
        <taxon>Embryophyta</taxon>
        <taxon>Tracheophyta</taxon>
        <taxon>Spermatophyta</taxon>
        <taxon>Magnoliopsida</taxon>
        <taxon>eudicotyledons</taxon>
        <taxon>Gunneridae</taxon>
        <taxon>Pentapetalae</taxon>
        <taxon>asterids</taxon>
        <taxon>lamiids</taxon>
        <taxon>Lamiales</taxon>
        <taxon>Plantaginaceae</taxon>
        <taxon>Cheloneae</taxon>
        <taxon>Penstemon</taxon>
    </lineage>
</organism>
<name>A0ABR0DM82_9LAMI</name>
<dbReference type="InterPro" id="IPR032675">
    <property type="entry name" value="LRR_dom_sf"/>
</dbReference>
<comment type="caution">
    <text evidence="14">The sequence shown here is derived from an EMBL/GenBank/DDBJ whole genome shotgun (WGS) entry which is preliminary data.</text>
</comment>
<keyword evidence="3 11" id="KW-0812">Transmembrane</keyword>
<accession>A0ABR0DM82</accession>
<keyword evidence="7 11" id="KW-1133">Transmembrane helix</keyword>
<dbReference type="InterPro" id="IPR000719">
    <property type="entry name" value="Prot_kinase_dom"/>
</dbReference>
<dbReference type="Pfam" id="PF07714">
    <property type="entry name" value="PK_Tyr_Ser-Thr"/>
    <property type="match status" value="1"/>
</dbReference>
<keyword evidence="4" id="KW-0677">Repeat</keyword>
<dbReference type="InterPro" id="IPR001245">
    <property type="entry name" value="Ser-Thr/Tyr_kinase_cat_dom"/>
</dbReference>
<feature type="transmembrane region" description="Helical" evidence="11">
    <location>
        <begin position="412"/>
        <end position="437"/>
    </location>
</feature>
<feature type="domain" description="Protein kinase" evidence="13">
    <location>
        <begin position="484"/>
        <end position="764"/>
    </location>
</feature>
<evidence type="ECO:0000256" key="6">
    <source>
        <dbReference type="ARBA" id="ARBA00022840"/>
    </source>
</evidence>
<keyword evidence="15" id="KW-1185">Reference proteome</keyword>
<feature type="region of interest" description="Disordered" evidence="10">
    <location>
        <begin position="808"/>
        <end position="850"/>
    </location>
</feature>
<evidence type="ECO:0000256" key="10">
    <source>
        <dbReference type="SAM" id="MobiDB-lite"/>
    </source>
</evidence>
<protein>
    <recommendedName>
        <fullName evidence="13">Protein kinase domain-containing protein</fullName>
    </recommendedName>
</protein>
<evidence type="ECO:0000256" key="4">
    <source>
        <dbReference type="ARBA" id="ARBA00022737"/>
    </source>
</evidence>
<keyword evidence="5" id="KW-0547">Nucleotide-binding</keyword>
<feature type="chain" id="PRO_5047206546" description="Protein kinase domain-containing protein" evidence="12">
    <location>
        <begin position="21"/>
        <end position="850"/>
    </location>
</feature>
<dbReference type="PRINTS" id="PR00019">
    <property type="entry name" value="LEURICHRPT"/>
</dbReference>
<dbReference type="PANTHER" id="PTHR48056:SF81">
    <property type="entry name" value="RECEPTOR PROTEIN-TYROSINE KINASE CEPR1"/>
    <property type="match status" value="1"/>
</dbReference>
<dbReference type="Pfam" id="PF13855">
    <property type="entry name" value="LRR_8"/>
    <property type="match status" value="1"/>
</dbReference>
<evidence type="ECO:0000313" key="14">
    <source>
        <dbReference type="EMBL" id="KAK4490321.1"/>
    </source>
</evidence>
<dbReference type="EMBL" id="JAYDYQ010001087">
    <property type="protein sequence ID" value="KAK4490321.1"/>
    <property type="molecule type" value="Genomic_DNA"/>
</dbReference>
<dbReference type="Gene3D" id="3.80.10.10">
    <property type="entry name" value="Ribonuclease Inhibitor"/>
    <property type="match status" value="2"/>
</dbReference>
<evidence type="ECO:0000256" key="7">
    <source>
        <dbReference type="ARBA" id="ARBA00022989"/>
    </source>
</evidence>
<dbReference type="InterPro" id="IPR050647">
    <property type="entry name" value="Plant_LRR-RLKs"/>
</dbReference>
<evidence type="ECO:0000256" key="9">
    <source>
        <dbReference type="ARBA" id="ARBA00023180"/>
    </source>
</evidence>
<dbReference type="InterPro" id="IPR003591">
    <property type="entry name" value="Leu-rich_rpt_typical-subtyp"/>
</dbReference>
<dbReference type="SUPFAM" id="SSF56112">
    <property type="entry name" value="Protein kinase-like (PK-like)"/>
    <property type="match status" value="1"/>
</dbReference>
<evidence type="ECO:0000256" key="8">
    <source>
        <dbReference type="ARBA" id="ARBA00023136"/>
    </source>
</evidence>
<evidence type="ECO:0000256" key="11">
    <source>
        <dbReference type="SAM" id="Phobius"/>
    </source>
</evidence>
<feature type="signal peptide" evidence="12">
    <location>
        <begin position="1"/>
        <end position="20"/>
    </location>
</feature>
<evidence type="ECO:0000256" key="1">
    <source>
        <dbReference type="ARBA" id="ARBA00004370"/>
    </source>
</evidence>
<keyword evidence="2" id="KW-0433">Leucine-rich repeat</keyword>
<feature type="compositionally biased region" description="Acidic residues" evidence="10">
    <location>
        <begin position="841"/>
        <end position="850"/>
    </location>
</feature>